<dbReference type="FunFam" id="1.10.357.140:FF:000008">
    <property type="entry name" value="4-hydroxybenzoate octaprenyltransferase"/>
    <property type="match status" value="1"/>
</dbReference>
<keyword evidence="9" id="KW-0831">Ubiquinone biosynthesis</keyword>
<keyword evidence="8 9" id="KW-0472">Membrane</keyword>
<sequence>MSEEDGLSSFTRRPRQRRACGDHFSLSLFKPVCPADNFTGLYQAGYGRQCHHVFHALDDSQNLGHHELENLILRPIPQVRLSTTTTSSPGTTSPFPTTYKPPTTGPLSYLPASLVPYAELARLDKPIGTYYLFLPCIFSTLLAAPLTVPTTPPTTVLSTTLLFLTGSIIMRSAGCTINDIWDRRLDTHVSRTRHRPLARGAITLPSALVFTCAQLLAGLAILLQFPFQCFLYATPSLLFVALYPAAKRVTNYPQFVLGLTFSWGAIMGFPALGVDLMVDGAARAGAAALYASNVAWTVLYDMVYAHMDIRDDEKVGIRSIARRHERETKAASLLGVAGWVTGVGWVYYFGVVGGSLVGNGLQIWKVRLEDPASCWWWFRKGVWVTGGAVIAGMGAEYGMRYCGLYDKDEGAGEEQKRLTDGS</sequence>
<comment type="similarity">
    <text evidence="4 9">Belongs to the UbiA prenyltransferase family.</text>
</comment>
<comment type="caution">
    <text evidence="10">The sequence shown here is derived from an EMBL/GenBank/DDBJ whole genome shotgun (WGS) entry which is preliminary data.</text>
</comment>
<comment type="pathway">
    <text evidence="3">Secondary metabolite biosynthesis; terpenoid biosynthesis.</text>
</comment>
<dbReference type="PANTHER" id="PTHR11048">
    <property type="entry name" value="PRENYLTRANSFERASES"/>
    <property type="match status" value="1"/>
</dbReference>
<feature type="transmembrane region" description="Helical" evidence="9">
    <location>
        <begin position="255"/>
        <end position="274"/>
    </location>
</feature>
<dbReference type="UniPathway" id="UPA00213"/>
<protein>
    <recommendedName>
        <fullName evidence="9">4-hydroxybenzoate polyprenyltransferase, mitochondrial</fullName>
        <shortName evidence="9">4-HB polyprenyltransferase</shortName>
        <ecNumber evidence="9">2.5.1.39</ecNumber>
    </recommendedName>
    <alternativeName>
        <fullName evidence="9">Para-hydroxybenzoate--polyprenyltransferase</fullName>
        <shortName evidence="9">PHB:PPT</shortName>
        <shortName evidence="9">PHB:polyprenyltransferase</shortName>
    </alternativeName>
</protein>
<feature type="transmembrane region" description="Helical" evidence="9">
    <location>
        <begin position="160"/>
        <end position="181"/>
    </location>
</feature>
<comment type="pathway">
    <text evidence="9">Cofactor biosynthesis; ubiquinone biosynthesis.</text>
</comment>
<keyword evidence="9" id="KW-0414">Isoprene biosynthesis</keyword>
<dbReference type="InterPro" id="IPR000537">
    <property type="entry name" value="UbiA_prenyltransferase"/>
</dbReference>
<comment type="cofactor">
    <cofactor evidence="1 9">
        <name>Mg(2+)</name>
        <dbReference type="ChEBI" id="CHEBI:18420"/>
    </cofactor>
</comment>
<reference evidence="10 11" key="1">
    <citation type="submission" date="2018-02" db="EMBL/GenBank/DDBJ databases">
        <title>Draft genome sequences of Elsinoe sp., causing black scab on jojoba.</title>
        <authorList>
            <person name="Stodart B."/>
            <person name="Jeffress S."/>
            <person name="Ash G."/>
            <person name="Arun Chinnappa K."/>
        </authorList>
    </citation>
    <scope>NUCLEOTIDE SEQUENCE [LARGE SCALE GENOMIC DNA]</scope>
    <source>
        <strain evidence="10 11">Hillstone_2</strain>
    </source>
</reference>
<feature type="transmembrane region" description="Helical" evidence="9">
    <location>
        <begin position="330"/>
        <end position="350"/>
    </location>
</feature>
<dbReference type="EC" id="2.5.1.39" evidence="9"/>
<name>A0A4U7AQL9_9PEZI</name>
<evidence type="ECO:0000256" key="1">
    <source>
        <dbReference type="ARBA" id="ARBA00001946"/>
    </source>
</evidence>
<evidence type="ECO:0000256" key="6">
    <source>
        <dbReference type="ARBA" id="ARBA00022692"/>
    </source>
</evidence>
<dbReference type="CDD" id="cd13959">
    <property type="entry name" value="PT_UbiA_COQ2"/>
    <property type="match status" value="1"/>
</dbReference>
<dbReference type="InterPro" id="IPR039653">
    <property type="entry name" value="Prenyltransferase"/>
</dbReference>
<dbReference type="GO" id="GO:0006744">
    <property type="term" value="P:ubiquinone biosynthetic process"/>
    <property type="evidence" value="ECO:0007669"/>
    <property type="project" value="UniProtKB-UniRule"/>
</dbReference>
<evidence type="ECO:0000256" key="2">
    <source>
        <dbReference type="ARBA" id="ARBA00004141"/>
    </source>
</evidence>
<feature type="transmembrane region" description="Helical" evidence="9">
    <location>
        <begin position="229"/>
        <end position="246"/>
    </location>
</feature>
<dbReference type="EMBL" id="PTQR01000128">
    <property type="protein sequence ID" value="TKX18676.1"/>
    <property type="molecule type" value="Genomic_DNA"/>
</dbReference>
<feature type="transmembrane region" description="Helical" evidence="9">
    <location>
        <begin position="202"/>
        <end position="223"/>
    </location>
</feature>
<dbReference type="PANTHER" id="PTHR11048:SF28">
    <property type="entry name" value="4-HYDROXYBENZOATE POLYPRENYLTRANSFERASE, MITOCHONDRIAL"/>
    <property type="match status" value="1"/>
</dbReference>
<evidence type="ECO:0000256" key="7">
    <source>
        <dbReference type="ARBA" id="ARBA00022989"/>
    </source>
</evidence>
<evidence type="ECO:0000256" key="8">
    <source>
        <dbReference type="ARBA" id="ARBA00023136"/>
    </source>
</evidence>
<dbReference type="PROSITE" id="PS00943">
    <property type="entry name" value="UBIA"/>
    <property type="match status" value="1"/>
</dbReference>
<feature type="transmembrane region" description="Helical" evidence="9">
    <location>
        <begin position="280"/>
        <end position="300"/>
    </location>
</feature>
<keyword evidence="9" id="KW-0496">Mitochondrion</keyword>
<evidence type="ECO:0000256" key="3">
    <source>
        <dbReference type="ARBA" id="ARBA00004721"/>
    </source>
</evidence>
<dbReference type="UniPathway" id="UPA00232"/>
<keyword evidence="7 9" id="KW-1133">Transmembrane helix</keyword>
<keyword evidence="9" id="KW-0999">Mitochondrion inner membrane</keyword>
<dbReference type="HAMAP" id="MF_01635">
    <property type="entry name" value="UbiA"/>
    <property type="match status" value="1"/>
</dbReference>
<proteinExistence type="inferred from homology"/>
<evidence type="ECO:0000313" key="10">
    <source>
        <dbReference type="EMBL" id="TKX18676.1"/>
    </source>
</evidence>
<dbReference type="InterPro" id="IPR006370">
    <property type="entry name" value="HB_polyprenyltransferase-like"/>
</dbReference>
<comment type="subcellular location">
    <subcellularLocation>
        <location evidence="2">Membrane</location>
        <topology evidence="2">Multi-pass membrane protein</topology>
    </subcellularLocation>
    <subcellularLocation>
        <location evidence="9">Mitochondrion inner membrane</location>
        <topology evidence="9">Multi-pass membrane protein</topology>
        <orientation evidence="9">Matrix side</orientation>
    </subcellularLocation>
</comment>
<keyword evidence="5 9" id="KW-0808">Transferase</keyword>
<evidence type="ECO:0000256" key="4">
    <source>
        <dbReference type="ARBA" id="ARBA00005985"/>
    </source>
</evidence>
<dbReference type="GO" id="GO:0016114">
    <property type="term" value="P:terpenoid biosynthetic process"/>
    <property type="evidence" value="ECO:0007669"/>
    <property type="project" value="UniProtKB-UniPathway"/>
</dbReference>
<accession>A0A4U7AQL9</accession>
<keyword evidence="6 9" id="KW-0812">Transmembrane</keyword>
<evidence type="ECO:0000256" key="9">
    <source>
        <dbReference type="HAMAP-Rule" id="MF_03189"/>
    </source>
</evidence>
<dbReference type="GO" id="GO:0005743">
    <property type="term" value="C:mitochondrial inner membrane"/>
    <property type="evidence" value="ECO:0007669"/>
    <property type="project" value="UniProtKB-SubCell"/>
</dbReference>
<dbReference type="Gene3D" id="1.10.357.140">
    <property type="entry name" value="UbiA prenyltransferase"/>
    <property type="match status" value="1"/>
</dbReference>
<dbReference type="FunFam" id="1.20.120.1780:FF:000001">
    <property type="entry name" value="4-hydroxybenzoate octaprenyltransferase"/>
    <property type="match status" value="1"/>
</dbReference>
<dbReference type="InterPro" id="IPR044878">
    <property type="entry name" value="UbiA_sf"/>
</dbReference>
<dbReference type="AlphaFoldDB" id="A0A4U7AQL9"/>
<feature type="transmembrane region" description="Helical" evidence="9">
    <location>
        <begin position="130"/>
        <end position="148"/>
    </location>
</feature>
<dbReference type="Gene3D" id="1.20.120.1780">
    <property type="entry name" value="UbiA prenyltransferase"/>
    <property type="match status" value="1"/>
</dbReference>
<gene>
    <name evidence="10" type="ORF">C1H76_9466</name>
</gene>
<dbReference type="GO" id="GO:0008412">
    <property type="term" value="F:4-hydroxybenzoate polyprenyltransferase activity"/>
    <property type="evidence" value="ECO:0007669"/>
    <property type="project" value="UniProtKB-EC"/>
</dbReference>
<evidence type="ECO:0000313" key="11">
    <source>
        <dbReference type="Proteomes" id="UP000308133"/>
    </source>
</evidence>
<organism evidence="10 11">
    <name type="scientific">Elsinoe australis</name>
    <dbReference type="NCBI Taxonomy" id="40998"/>
    <lineage>
        <taxon>Eukaryota</taxon>
        <taxon>Fungi</taxon>
        <taxon>Dikarya</taxon>
        <taxon>Ascomycota</taxon>
        <taxon>Pezizomycotina</taxon>
        <taxon>Dothideomycetes</taxon>
        <taxon>Dothideomycetidae</taxon>
        <taxon>Myriangiales</taxon>
        <taxon>Elsinoaceae</taxon>
        <taxon>Elsinoe</taxon>
    </lineage>
</organism>
<comment type="catalytic activity">
    <reaction evidence="9">
        <text>an all-trans-polyprenyl diphosphate + 4-hydroxybenzoate = a 4-hydroxy-3-(all-trans-polyprenyl)benzoate + diphosphate</text>
        <dbReference type="Rhea" id="RHEA:44504"/>
        <dbReference type="Rhea" id="RHEA-COMP:9514"/>
        <dbReference type="Rhea" id="RHEA-COMP:9564"/>
        <dbReference type="ChEBI" id="CHEBI:17879"/>
        <dbReference type="ChEBI" id="CHEBI:33019"/>
        <dbReference type="ChEBI" id="CHEBI:58914"/>
        <dbReference type="ChEBI" id="CHEBI:78396"/>
        <dbReference type="EC" id="2.5.1.39"/>
    </reaction>
</comment>
<dbReference type="InterPro" id="IPR030470">
    <property type="entry name" value="UbiA_prenylTrfase_CS"/>
</dbReference>
<comment type="function">
    <text evidence="9">Catalyzes the prenylation of para-hydroxybenzoate (PHB) with an all-trans polyprenyl group. Mediates the second step in the final reaction sequence of coenzyme Q (CoQ) biosynthesis, which is the condensation of the polyisoprenoid side chain with PHB, generating the first membrane-bound Q intermediate.</text>
</comment>
<dbReference type="Pfam" id="PF01040">
    <property type="entry name" value="UbiA"/>
    <property type="match status" value="1"/>
</dbReference>
<dbReference type="Proteomes" id="UP000308133">
    <property type="component" value="Unassembled WGS sequence"/>
</dbReference>
<evidence type="ECO:0000256" key="5">
    <source>
        <dbReference type="ARBA" id="ARBA00022679"/>
    </source>
</evidence>